<comment type="subcellular location">
    <subcellularLocation>
        <location evidence="1">Membrane</location>
        <topology evidence="1">Multi-pass membrane protein</topology>
    </subcellularLocation>
</comment>
<feature type="transmembrane region" description="Helical" evidence="8">
    <location>
        <begin position="297"/>
        <end position="317"/>
    </location>
</feature>
<keyword evidence="10" id="KW-0762">Sugar transport</keyword>
<dbReference type="Pfam" id="PF07690">
    <property type="entry name" value="MFS_1"/>
    <property type="match status" value="1"/>
</dbReference>
<reference evidence="10" key="1">
    <citation type="journal article" date="2017" name="Ticks Tick Borne Dis.">
        <title>An insight into the sialome of Hyalomma excavatum.</title>
        <authorList>
            <person name="Ribeiro J.M."/>
            <person name="Slovak M."/>
            <person name="Francischetti I.M."/>
        </authorList>
    </citation>
    <scope>NUCLEOTIDE SEQUENCE</scope>
    <source>
        <strain evidence="10">Samish</strain>
        <tissue evidence="10">Salivary glands</tissue>
    </source>
</reference>
<evidence type="ECO:0000256" key="1">
    <source>
        <dbReference type="ARBA" id="ARBA00004141"/>
    </source>
</evidence>
<keyword evidence="2" id="KW-0813">Transport</keyword>
<dbReference type="AlphaFoldDB" id="A0A131XG43"/>
<evidence type="ECO:0000313" key="10">
    <source>
        <dbReference type="EMBL" id="JAP65322.1"/>
    </source>
</evidence>
<evidence type="ECO:0000256" key="4">
    <source>
        <dbReference type="ARBA" id="ARBA00022989"/>
    </source>
</evidence>
<name>A0A131XG43_9ACAR</name>
<feature type="transmembrane region" description="Helical" evidence="8">
    <location>
        <begin position="435"/>
        <end position="459"/>
    </location>
</feature>
<accession>A0A131XG43</accession>
<organism evidence="10">
    <name type="scientific">Hyalomma excavatum</name>
    <dbReference type="NCBI Taxonomy" id="257692"/>
    <lineage>
        <taxon>Eukaryota</taxon>
        <taxon>Metazoa</taxon>
        <taxon>Ecdysozoa</taxon>
        <taxon>Arthropoda</taxon>
        <taxon>Chelicerata</taxon>
        <taxon>Arachnida</taxon>
        <taxon>Acari</taxon>
        <taxon>Parasitiformes</taxon>
        <taxon>Ixodida</taxon>
        <taxon>Ixodoidea</taxon>
        <taxon>Ixodidae</taxon>
        <taxon>Hyalomminae</taxon>
        <taxon>Hyalomma</taxon>
    </lineage>
</organism>
<evidence type="ECO:0000256" key="5">
    <source>
        <dbReference type="ARBA" id="ARBA00023136"/>
    </source>
</evidence>
<dbReference type="InterPro" id="IPR044770">
    <property type="entry name" value="MFS_spinster-like"/>
</dbReference>
<evidence type="ECO:0000259" key="9">
    <source>
        <dbReference type="PROSITE" id="PS50850"/>
    </source>
</evidence>
<feature type="transmembrane region" description="Helical" evidence="8">
    <location>
        <begin position="329"/>
        <end position="350"/>
    </location>
</feature>
<feature type="region of interest" description="Disordered" evidence="7">
    <location>
        <begin position="1"/>
        <end position="21"/>
    </location>
</feature>
<dbReference type="CDD" id="cd17328">
    <property type="entry name" value="MFS_spinster_like"/>
    <property type="match status" value="1"/>
</dbReference>
<feature type="transmembrane region" description="Helical" evidence="8">
    <location>
        <begin position="81"/>
        <end position="101"/>
    </location>
</feature>
<feature type="domain" description="Major facilitator superfamily (MFS) profile" evidence="9">
    <location>
        <begin position="43"/>
        <end position="458"/>
    </location>
</feature>
<dbReference type="InterPro" id="IPR011701">
    <property type="entry name" value="MFS"/>
</dbReference>
<comment type="similarity">
    <text evidence="6">Belongs to the major facilitator superfamily. Spinster (TC 2.A.1.49) family.</text>
</comment>
<dbReference type="InterPro" id="IPR036259">
    <property type="entry name" value="MFS_trans_sf"/>
</dbReference>
<dbReference type="PROSITE" id="PS50850">
    <property type="entry name" value="MFS"/>
    <property type="match status" value="1"/>
</dbReference>
<feature type="transmembrane region" description="Helical" evidence="8">
    <location>
        <begin position="396"/>
        <end position="415"/>
    </location>
</feature>
<protein>
    <submittedName>
        <fullName evidence="10">Putative sugar transporter/spinster transmembrane protein</fullName>
    </submittedName>
</protein>
<feature type="transmembrane region" description="Helical" evidence="8">
    <location>
        <begin position="356"/>
        <end position="384"/>
    </location>
</feature>
<dbReference type="SUPFAM" id="SSF103473">
    <property type="entry name" value="MFS general substrate transporter"/>
    <property type="match status" value="1"/>
</dbReference>
<keyword evidence="3 8" id="KW-0812">Transmembrane</keyword>
<evidence type="ECO:0000256" key="6">
    <source>
        <dbReference type="ARBA" id="ARBA00024338"/>
    </source>
</evidence>
<feature type="transmembrane region" description="Helical" evidence="8">
    <location>
        <begin position="132"/>
        <end position="156"/>
    </location>
</feature>
<dbReference type="EMBL" id="GEFH01003259">
    <property type="protein sequence ID" value="JAP65322.1"/>
    <property type="molecule type" value="mRNA"/>
</dbReference>
<feature type="transmembrane region" description="Helical" evidence="8">
    <location>
        <begin position="168"/>
        <end position="191"/>
    </location>
</feature>
<dbReference type="PANTHER" id="PTHR23505">
    <property type="entry name" value="SPINSTER"/>
    <property type="match status" value="1"/>
</dbReference>
<dbReference type="PANTHER" id="PTHR23505:SF79">
    <property type="entry name" value="PROTEIN SPINSTER"/>
    <property type="match status" value="1"/>
</dbReference>
<proteinExistence type="evidence at transcript level"/>
<dbReference type="GO" id="GO:0022857">
    <property type="term" value="F:transmembrane transporter activity"/>
    <property type="evidence" value="ECO:0007669"/>
    <property type="project" value="InterPro"/>
</dbReference>
<evidence type="ECO:0000256" key="7">
    <source>
        <dbReference type="SAM" id="MobiDB-lite"/>
    </source>
</evidence>
<feature type="transmembrane region" description="Helical" evidence="8">
    <location>
        <begin position="38"/>
        <end position="56"/>
    </location>
</feature>
<feature type="transmembrane region" description="Helical" evidence="8">
    <location>
        <begin position="108"/>
        <end position="126"/>
    </location>
</feature>
<evidence type="ECO:0000256" key="2">
    <source>
        <dbReference type="ARBA" id="ARBA00022448"/>
    </source>
</evidence>
<sequence length="501" mass="53942">MDLPQDNIGVGGSGDDVVGPDSSATVASPVASERSRRFVEYASVGILFFINLINYMDRYTVAGVLDQVIDHYKLKNSQGGLLQTVFVITYMITAPVFGYLGDRHSRRAIMAAGVFFWSATTLLGSIPPKEFALFAMLRGLVGIGEASYSTVAPTVIGDLFSGPRRSTMLAAFYFAIPVGSGMGYIVGASVAEALHGWYWALRVTPVLGALAVLLVLFVLREPLRGASEGATTMGPSTLKDDLRSLATTRSYVWSTLGFTCVTFATGALSWWAPSYMTHALELYNPDGKADEGRVNRIFGIITTLAGIVGVATGSALSSHFRKWSVRADALICGAGMLISVPLLFIGATIAHRMPNVTWVLFFFGMTAICLNWSIIADILLYILVPSRRATGAAFQILISHLLGDASSPYIVGVIYDAILAGRTDVSAHFFSLQYALFLPVAVLVLGSLFFVVLSWYIVADRDHCAALTRGRTDHPGGETDADQSLPNVTEGDRVYLIPDDD</sequence>
<keyword evidence="5 8" id="KW-0472">Membrane</keyword>
<evidence type="ECO:0000256" key="8">
    <source>
        <dbReference type="SAM" id="Phobius"/>
    </source>
</evidence>
<keyword evidence="4 8" id="KW-1133">Transmembrane helix</keyword>
<feature type="transmembrane region" description="Helical" evidence="8">
    <location>
        <begin position="251"/>
        <end position="272"/>
    </location>
</feature>
<dbReference type="GO" id="GO:0016020">
    <property type="term" value="C:membrane"/>
    <property type="evidence" value="ECO:0007669"/>
    <property type="project" value="UniProtKB-SubCell"/>
</dbReference>
<dbReference type="Gene3D" id="1.20.1250.20">
    <property type="entry name" value="MFS general substrate transporter like domains"/>
    <property type="match status" value="1"/>
</dbReference>
<feature type="transmembrane region" description="Helical" evidence="8">
    <location>
        <begin position="197"/>
        <end position="219"/>
    </location>
</feature>
<evidence type="ECO:0000256" key="3">
    <source>
        <dbReference type="ARBA" id="ARBA00022692"/>
    </source>
</evidence>
<dbReference type="InterPro" id="IPR020846">
    <property type="entry name" value="MFS_dom"/>
</dbReference>